<keyword evidence="1" id="KW-0175">Coiled coil</keyword>
<accession>A0A6C0BRT0</accession>
<keyword evidence="2" id="KW-0812">Transmembrane</keyword>
<dbReference type="EMBL" id="MN739233">
    <property type="protein sequence ID" value="QHS94760.1"/>
    <property type="molecule type" value="Genomic_DNA"/>
</dbReference>
<name>A0A6C0BRT0_9ZZZZ</name>
<sequence length="71" mass="8623">MSKSQSDIDDIKDEIEKLEKDYKIDVDNLKKSEKNLKDTESMYRYFFFYTVSISIATLYLTRFIYTKMKKK</sequence>
<feature type="transmembrane region" description="Helical" evidence="2">
    <location>
        <begin position="46"/>
        <end position="65"/>
    </location>
</feature>
<reference evidence="3" key="1">
    <citation type="journal article" date="2020" name="Nature">
        <title>Giant virus diversity and host interactions through global metagenomics.</title>
        <authorList>
            <person name="Schulz F."/>
            <person name="Roux S."/>
            <person name="Paez-Espino D."/>
            <person name="Jungbluth S."/>
            <person name="Walsh D.A."/>
            <person name="Denef V.J."/>
            <person name="McMahon K.D."/>
            <person name="Konstantinidis K.T."/>
            <person name="Eloe-Fadrosh E.A."/>
            <person name="Kyrpides N.C."/>
            <person name="Woyke T."/>
        </authorList>
    </citation>
    <scope>NUCLEOTIDE SEQUENCE</scope>
    <source>
        <strain evidence="3">GVMAG-M-3300018428-16</strain>
    </source>
</reference>
<organism evidence="3">
    <name type="scientific">viral metagenome</name>
    <dbReference type="NCBI Taxonomy" id="1070528"/>
    <lineage>
        <taxon>unclassified sequences</taxon>
        <taxon>metagenomes</taxon>
        <taxon>organismal metagenomes</taxon>
    </lineage>
</organism>
<evidence type="ECO:0000256" key="2">
    <source>
        <dbReference type="SAM" id="Phobius"/>
    </source>
</evidence>
<keyword evidence="2" id="KW-0472">Membrane</keyword>
<proteinExistence type="predicted"/>
<protein>
    <submittedName>
        <fullName evidence="3">Uncharacterized protein</fullName>
    </submittedName>
</protein>
<dbReference type="AlphaFoldDB" id="A0A6C0BRT0"/>
<feature type="coiled-coil region" evidence="1">
    <location>
        <begin position="1"/>
        <end position="35"/>
    </location>
</feature>
<evidence type="ECO:0000313" key="3">
    <source>
        <dbReference type="EMBL" id="QHS94760.1"/>
    </source>
</evidence>
<evidence type="ECO:0000256" key="1">
    <source>
        <dbReference type="SAM" id="Coils"/>
    </source>
</evidence>
<keyword evidence="2" id="KW-1133">Transmembrane helix</keyword>